<dbReference type="InterPro" id="IPR013658">
    <property type="entry name" value="SGL"/>
</dbReference>
<feature type="domain" description="SMP-30/Gluconolactonase/LRE-like region" evidence="4">
    <location>
        <begin position="14"/>
        <end position="247"/>
    </location>
</feature>
<dbReference type="GO" id="GO:0019853">
    <property type="term" value="P:L-ascorbic acid biosynthetic process"/>
    <property type="evidence" value="ECO:0007669"/>
    <property type="project" value="TreeGrafter"/>
</dbReference>
<dbReference type="RefSeq" id="WP_015779711.1">
    <property type="nucleotide sequence ID" value="NC_013169.1"/>
</dbReference>
<dbReference type="PANTHER" id="PTHR10907">
    <property type="entry name" value="REGUCALCIN"/>
    <property type="match status" value="1"/>
</dbReference>
<feature type="binding site" evidence="3">
    <location>
        <position position="15"/>
    </location>
    <ligand>
        <name>a divalent metal cation</name>
        <dbReference type="ChEBI" id="CHEBI:60240"/>
    </ligand>
</feature>
<keyword evidence="6" id="KW-1185">Reference proteome</keyword>
<sequence>MRAERLTDRVAYHGEGPVWLPDHGGLTWVDMLDGDVLTLRGDRIDRRHVDSVVACVRPRTNGGLVYGIERGFALEDADGALRRIELWQDANLRMNEGAVDPEGHFYCGSMPYDRTPGAASLYRLAPDGTVTTVLPEVTISNGLDHSPDGRLAYYNDTHEQRIDVFDHAPEAGLVNRRTLVDTGPDGRPDGLTVDAEGNIWTAMHRGSAVHCYSPEGTLEQVVELPTPLVTACTFGGDDLATLFITTSREGMAEDDDDQLAGSLFTVQPGVRGLPVRAFAG</sequence>
<proteinExistence type="inferred from homology"/>
<keyword evidence="3" id="KW-0862">Zinc</keyword>
<feature type="binding site" evidence="3">
    <location>
        <position position="113"/>
    </location>
    <ligand>
        <name>substrate</name>
    </ligand>
</feature>
<dbReference type="InterPro" id="IPR005511">
    <property type="entry name" value="SMP-30"/>
</dbReference>
<dbReference type="EMBL" id="CP001686">
    <property type="protein sequence ID" value="ACV06769.1"/>
    <property type="molecule type" value="Genomic_DNA"/>
</dbReference>
<dbReference type="KEGG" id="kse:Ksed_17570"/>
<dbReference type="SUPFAM" id="SSF63829">
    <property type="entry name" value="Calcium-dependent phosphotriesterase"/>
    <property type="match status" value="1"/>
</dbReference>
<dbReference type="PANTHER" id="PTHR10907:SF47">
    <property type="entry name" value="REGUCALCIN"/>
    <property type="match status" value="1"/>
</dbReference>
<feature type="binding site" evidence="3">
    <location>
        <position position="141"/>
    </location>
    <ligand>
        <name>a divalent metal cation</name>
        <dbReference type="ChEBI" id="CHEBI:60240"/>
    </ligand>
</feature>
<protein>
    <submittedName>
        <fullName evidence="5">Gluconolactonase</fullName>
    </submittedName>
</protein>
<dbReference type="GO" id="GO:0004341">
    <property type="term" value="F:gluconolactonase activity"/>
    <property type="evidence" value="ECO:0007669"/>
    <property type="project" value="TreeGrafter"/>
</dbReference>
<dbReference type="Pfam" id="PF08450">
    <property type="entry name" value="SGL"/>
    <property type="match status" value="1"/>
</dbReference>
<keyword evidence="3" id="KW-0479">Metal-binding</keyword>
<dbReference type="AlphaFoldDB" id="C7NJ82"/>
<feature type="binding site" evidence="3">
    <location>
        <position position="189"/>
    </location>
    <ligand>
        <name>a divalent metal cation</name>
        <dbReference type="ChEBI" id="CHEBI:60240"/>
    </ligand>
</feature>
<comment type="cofactor">
    <cofactor evidence="3">
        <name>Zn(2+)</name>
        <dbReference type="ChEBI" id="CHEBI:29105"/>
    </cofactor>
    <text evidence="3">Binds 1 divalent metal cation per subunit.</text>
</comment>
<evidence type="ECO:0000256" key="3">
    <source>
        <dbReference type="PIRSR" id="PIRSR605511-2"/>
    </source>
</evidence>
<dbReference type="InterPro" id="IPR011042">
    <property type="entry name" value="6-blade_b-propeller_TolB-like"/>
</dbReference>
<feature type="active site" description="Proton donor/acceptor" evidence="2">
    <location>
        <position position="189"/>
    </location>
</feature>
<dbReference type="HOGENOM" id="CLU_036110_3_1_11"/>
<accession>C7NJ82</accession>
<name>C7NJ82_KYTSD</name>
<evidence type="ECO:0000313" key="6">
    <source>
        <dbReference type="Proteomes" id="UP000006666"/>
    </source>
</evidence>
<dbReference type="eggNOG" id="COG3386">
    <property type="taxonomic scope" value="Bacteria"/>
</dbReference>
<evidence type="ECO:0000256" key="2">
    <source>
        <dbReference type="PIRSR" id="PIRSR605511-1"/>
    </source>
</evidence>
<dbReference type="PRINTS" id="PR01790">
    <property type="entry name" value="SMP30FAMILY"/>
</dbReference>
<gene>
    <name evidence="5" type="ordered locus">Ksed_17570</name>
</gene>
<dbReference type="GO" id="GO:0005509">
    <property type="term" value="F:calcium ion binding"/>
    <property type="evidence" value="ECO:0007669"/>
    <property type="project" value="TreeGrafter"/>
</dbReference>
<evidence type="ECO:0000259" key="4">
    <source>
        <dbReference type="Pfam" id="PF08450"/>
    </source>
</evidence>
<organism evidence="5 6">
    <name type="scientific">Kytococcus sedentarius (strain ATCC 14392 / DSM 20547 / JCM 11482 / CCUG 33030 / NBRC 15357 / NCTC 11040 / CCM 314 / 541)</name>
    <name type="common">Micrococcus sedentarius</name>
    <dbReference type="NCBI Taxonomy" id="478801"/>
    <lineage>
        <taxon>Bacteria</taxon>
        <taxon>Bacillati</taxon>
        <taxon>Actinomycetota</taxon>
        <taxon>Actinomycetes</taxon>
        <taxon>Micrococcales</taxon>
        <taxon>Kytococcaceae</taxon>
        <taxon>Kytococcus</taxon>
    </lineage>
</organism>
<dbReference type="Proteomes" id="UP000006666">
    <property type="component" value="Chromosome"/>
</dbReference>
<feature type="binding site" evidence="3">
    <location>
        <position position="95"/>
    </location>
    <ligand>
        <name>substrate</name>
    </ligand>
</feature>
<dbReference type="Gene3D" id="2.120.10.30">
    <property type="entry name" value="TolB, C-terminal domain"/>
    <property type="match status" value="1"/>
</dbReference>
<comment type="similarity">
    <text evidence="1">Belongs to the SMP-30/CGR1 family.</text>
</comment>
<evidence type="ECO:0000313" key="5">
    <source>
        <dbReference type="EMBL" id="ACV06769.1"/>
    </source>
</evidence>
<reference evidence="5 6" key="1">
    <citation type="journal article" date="2009" name="Stand. Genomic Sci.">
        <title>Complete genome sequence of Kytococcus sedentarius type strain (541).</title>
        <authorList>
            <person name="Sims D."/>
            <person name="Brettin T."/>
            <person name="Detter J.C."/>
            <person name="Han C."/>
            <person name="Lapidus A."/>
            <person name="Copeland A."/>
            <person name="Glavina Del Rio T."/>
            <person name="Nolan M."/>
            <person name="Chen F."/>
            <person name="Lucas S."/>
            <person name="Tice H."/>
            <person name="Cheng J.F."/>
            <person name="Bruce D."/>
            <person name="Goodwin L."/>
            <person name="Pitluck S."/>
            <person name="Ovchinnikova G."/>
            <person name="Pati A."/>
            <person name="Ivanova N."/>
            <person name="Mavrommatis K."/>
            <person name="Chen A."/>
            <person name="Palaniappan K."/>
            <person name="D'haeseleer P."/>
            <person name="Chain P."/>
            <person name="Bristow J."/>
            <person name="Eisen J.A."/>
            <person name="Markowitz V."/>
            <person name="Hugenholtz P."/>
            <person name="Schneider S."/>
            <person name="Goker M."/>
            <person name="Pukall R."/>
            <person name="Kyrpides N.C."/>
            <person name="Klenk H.P."/>
        </authorList>
    </citation>
    <scope>NUCLEOTIDE SEQUENCE [LARGE SCALE GENOMIC DNA]</scope>
    <source>
        <strain evidence="6">ATCC 14392 / DSM 20547 / JCM 11482 / CCUG 33030 / NBRC 15357 / NCTC 11040 / CCM 314 / 541</strain>
    </source>
</reference>
<feature type="binding site" evidence="3">
    <location>
        <position position="93"/>
    </location>
    <ligand>
        <name>substrate</name>
    </ligand>
</feature>
<evidence type="ECO:0000256" key="1">
    <source>
        <dbReference type="ARBA" id="ARBA00008853"/>
    </source>
</evidence>